<keyword evidence="2" id="KW-1185">Reference proteome</keyword>
<proteinExistence type="predicted"/>
<protein>
    <submittedName>
        <fullName evidence="1">DUF4868 domain-containing protein</fullName>
    </submittedName>
</protein>
<organism evidence="1 2">
    <name type="scientific">Pseudomonas qingdaonensis</name>
    <dbReference type="NCBI Taxonomy" id="2056231"/>
    <lineage>
        <taxon>Bacteria</taxon>
        <taxon>Pseudomonadati</taxon>
        <taxon>Pseudomonadota</taxon>
        <taxon>Gammaproteobacteria</taxon>
        <taxon>Pseudomonadales</taxon>
        <taxon>Pseudomonadaceae</taxon>
        <taxon>Pseudomonas</taxon>
    </lineage>
</organism>
<name>A0ABX8DZ71_9PSED</name>
<sequence>MFTGIDAITRSPHVSGEAFFLTESANGLAVSSVQLEPAVETELTRAFAYRLQKAVVEPNDGKAAVPLVSTALERDKLVMEYDDVAIGHLPAEFNEISRVLAFGINAPAPRFDFNQQSLSQVKGVVYLLSDGQGNSVVLYQHKYPVSLHKKTKSSFCSFNGRTLGKVNYDAIDINDTIDVFYYGGKFYTLNLSLLERFYGLEQIINNLAHSATPLILALGILNIAGVAAPGDIFKDMYRDRAFMRRLAMVSKGNIVRQGLNVAQIQGVMANFPIFARTIDLAGGMVNLSTKEQKRNFIRLLNNEASFTALDQTPFLAVEKDSAA</sequence>
<dbReference type="EMBL" id="CP074676">
    <property type="protein sequence ID" value="QVL21417.1"/>
    <property type="molecule type" value="Genomic_DNA"/>
</dbReference>
<dbReference type="InterPro" id="IPR032359">
    <property type="entry name" value="KwaB-like"/>
</dbReference>
<dbReference type="Pfam" id="PF16162">
    <property type="entry name" value="KwaB"/>
    <property type="match status" value="1"/>
</dbReference>
<evidence type="ECO:0000313" key="2">
    <source>
        <dbReference type="Proteomes" id="UP000678154"/>
    </source>
</evidence>
<evidence type="ECO:0000313" key="1">
    <source>
        <dbReference type="EMBL" id="QVL21417.1"/>
    </source>
</evidence>
<reference evidence="1 2" key="1">
    <citation type="journal article" date="2016" name="J. Hazard. Mater.">
        <title>A newly isolated Pseudomonas putida S-1 strain for batch-mode-propanethiol degradation and continuous treatment of propanethiol-containing waste gas.</title>
        <authorList>
            <person name="Chen D.Z."/>
            <person name="Sun Y.M."/>
            <person name="Han L.M."/>
            <person name="Chen J."/>
            <person name="Ye J.X."/>
            <person name="Chen J.M."/>
        </authorList>
    </citation>
    <scope>NUCLEOTIDE SEQUENCE [LARGE SCALE GENOMIC DNA]</scope>
    <source>
        <strain evidence="1 2">S-1</strain>
    </source>
</reference>
<dbReference type="Proteomes" id="UP000678154">
    <property type="component" value="Chromosome"/>
</dbReference>
<gene>
    <name evidence="1" type="ORF">KH389_12875</name>
</gene>
<dbReference type="RefSeq" id="WP_213607441.1">
    <property type="nucleotide sequence ID" value="NZ_CP074676.1"/>
</dbReference>
<accession>A0ABX8DZ71</accession>
<dbReference type="GeneID" id="87481148"/>